<accession>A0A1D7XHR6</accession>
<dbReference type="InterPro" id="IPR031360">
    <property type="entry name" value="TrpP"/>
</dbReference>
<gene>
    <name evidence="2" type="ORF">BGI42_03600</name>
</gene>
<proteinExistence type="predicted"/>
<dbReference type="Proteomes" id="UP000094652">
    <property type="component" value="Chromosome"/>
</dbReference>
<name>A0A1D7XHR6_9CLOT</name>
<keyword evidence="1" id="KW-0812">Transmembrane</keyword>
<dbReference type="KEGG" id="ctae:BGI42_03600"/>
<protein>
    <submittedName>
        <fullName evidence="2">Tryptophan transporter</fullName>
    </submittedName>
</protein>
<feature type="transmembrane region" description="Helical" evidence="1">
    <location>
        <begin position="137"/>
        <end position="158"/>
    </location>
</feature>
<dbReference type="STRING" id="394958.BGI42_03600"/>
<dbReference type="OrthoDB" id="2243651at2"/>
<reference evidence="3" key="1">
    <citation type="submission" date="2016-09" db="EMBL/GenBank/DDBJ databases">
        <title>Genomics of Clostridium taeniosporum, an organism which forms endospores with ribbon-like appendages.</title>
        <authorList>
            <person name="Walker J.R."/>
        </authorList>
    </citation>
    <scope>NUCLEOTIDE SEQUENCE [LARGE SCALE GENOMIC DNA]</scope>
    <source>
        <strain evidence="3">1/k</strain>
    </source>
</reference>
<dbReference type="EMBL" id="CP017253">
    <property type="protein sequence ID" value="AOR22852.1"/>
    <property type="molecule type" value="Genomic_DNA"/>
</dbReference>
<keyword evidence="1" id="KW-0472">Membrane</keyword>
<evidence type="ECO:0000313" key="2">
    <source>
        <dbReference type="EMBL" id="AOR22852.1"/>
    </source>
</evidence>
<sequence length="172" mass="18782">MNTKRMITNAILIAIGVILHQLTPALGLPMQPDFALAILFIIIVYNKDYKTTVICGLIVGIFTALTTKTPGGQLPNMADKFITCNIMYLILMPLRSRISKNIQMIMLLSFGTLLSGVTFLTVLMLTSGLPSGASFKVLFMAVVLPTTVLNSIAGYMVYKIVQRTVSTTKAYV</sequence>
<keyword evidence="1" id="KW-1133">Transmembrane helix</keyword>
<dbReference type="Pfam" id="PF17099">
    <property type="entry name" value="TrpP"/>
    <property type="match status" value="1"/>
</dbReference>
<dbReference type="RefSeq" id="WP_069679010.1">
    <property type="nucleotide sequence ID" value="NZ_CP017253.2"/>
</dbReference>
<evidence type="ECO:0000256" key="1">
    <source>
        <dbReference type="SAM" id="Phobius"/>
    </source>
</evidence>
<dbReference type="AlphaFoldDB" id="A0A1D7XHR6"/>
<keyword evidence="3" id="KW-1185">Reference proteome</keyword>
<evidence type="ECO:0000313" key="3">
    <source>
        <dbReference type="Proteomes" id="UP000094652"/>
    </source>
</evidence>
<feature type="transmembrane region" description="Helical" evidence="1">
    <location>
        <begin position="105"/>
        <end position="125"/>
    </location>
</feature>
<organism evidence="2 3">
    <name type="scientific">Clostridium taeniosporum</name>
    <dbReference type="NCBI Taxonomy" id="394958"/>
    <lineage>
        <taxon>Bacteria</taxon>
        <taxon>Bacillati</taxon>
        <taxon>Bacillota</taxon>
        <taxon>Clostridia</taxon>
        <taxon>Eubacteriales</taxon>
        <taxon>Clostridiaceae</taxon>
        <taxon>Clostridium</taxon>
    </lineage>
</organism>